<proteinExistence type="predicted"/>
<organism evidence="1">
    <name type="scientific">viral metagenome</name>
    <dbReference type="NCBI Taxonomy" id="1070528"/>
    <lineage>
        <taxon>unclassified sequences</taxon>
        <taxon>metagenomes</taxon>
        <taxon>organismal metagenomes</taxon>
    </lineage>
</organism>
<sequence>MPCLTLYTVMPLSRHFYAVDELHAALSYRTTGCDRAETLFWCQELLLSGYASETISTLFESWLLYKGAFSLSWLIIAERLACDEVTEDDIRLAAYQLSARACSDHSLWNILVLTAMGREPERLTAKAPPYLPSDANESYMVRAMFQGKAYSAWWMSRHLSDARIWSLLRWYAVHNCPVYADRYVAALELLERYETLLGYSSPEYDVIVRCLAILSLCLNAEQQAESWRVLPAEIGPLEIKSGRGYAIPTACLYGNCARGCMKWTESTVRQLGELEREMGDCPFWDEARMAYDLSSDSREDFYERYVPEIPDEWSAAEKQKSHGDGVLGPTEKVRLAKWARRFHTARLAWNTTSAVQAFLEACEASDMHLGASDMHLGASKSRFIASRIIDTLVTHFPITPTLLQIVTRRLISQ</sequence>
<dbReference type="AlphaFoldDB" id="A0A6C0HJK9"/>
<name>A0A6C0HJK9_9ZZZZ</name>
<protein>
    <submittedName>
        <fullName evidence="1">Uncharacterized protein</fullName>
    </submittedName>
</protein>
<evidence type="ECO:0000313" key="1">
    <source>
        <dbReference type="EMBL" id="QHT80792.1"/>
    </source>
</evidence>
<dbReference type="EMBL" id="MN739974">
    <property type="protein sequence ID" value="QHT80792.1"/>
    <property type="molecule type" value="Genomic_DNA"/>
</dbReference>
<accession>A0A6C0HJK9</accession>
<reference evidence="1" key="1">
    <citation type="journal article" date="2020" name="Nature">
        <title>Giant virus diversity and host interactions through global metagenomics.</title>
        <authorList>
            <person name="Schulz F."/>
            <person name="Roux S."/>
            <person name="Paez-Espino D."/>
            <person name="Jungbluth S."/>
            <person name="Walsh D.A."/>
            <person name="Denef V.J."/>
            <person name="McMahon K.D."/>
            <person name="Konstantinidis K.T."/>
            <person name="Eloe-Fadrosh E.A."/>
            <person name="Kyrpides N.C."/>
            <person name="Woyke T."/>
        </authorList>
    </citation>
    <scope>NUCLEOTIDE SEQUENCE</scope>
    <source>
        <strain evidence="1">GVMAG-M-3300023184-121</strain>
    </source>
</reference>